<reference evidence="3" key="1">
    <citation type="submission" date="2023-01" db="EMBL/GenBank/DDBJ databases">
        <title>Genome assembly of the deep-sea coral Lophelia pertusa.</title>
        <authorList>
            <person name="Herrera S."/>
            <person name="Cordes E."/>
        </authorList>
    </citation>
    <scope>NUCLEOTIDE SEQUENCE</scope>
    <source>
        <strain evidence="3">USNM1676648</strain>
        <tissue evidence="3">Polyp</tissue>
    </source>
</reference>
<feature type="domain" description="F-box/LRR-repeat protein 15-like leucin rich repeat" evidence="2">
    <location>
        <begin position="113"/>
        <end position="251"/>
    </location>
</feature>
<dbReference type="SUPFAM" id="SSF52047">
    <property type="entry name" value="RNI-like"/>
    <property type="match status" value="1"/>
</dbReference>
<keyword evidence="1" id="KW-0472">Membrane</keyword>
<accession>A0A9X0D5L9</accession>
<feature type="transmembrane region" description="Helical" evidence="1">
    <location>
        <begin position="78"/>
        <end position="96"/>
    </location>
</feature>
<proteinExistence type="predicted"/>
<evidence type="ECO:0000259" key="2">
    <source>
        <dbReference type="Pfam" id="PF25372"/>
    </source>
</evidence>
<keyword evidence="1" id="KW-1133">Transmembrane helix</keyword>
<name>A0A9X0D5L9_9CNID</name>
<keyword evidence="1" id="KW-0812">Transmembrane</keyword>
<comment type="caution">
    <text evidence="3">The sequence shown here is derived from an EMBL/GenBank/DDBJ whole genome shotgun (WGS) entry which is preliminary data.</text>
</comment>
<dbReference type="GO" id="GO:0031146">
    <property type="term" value="P:SCF-dependent proteasomal ubiquitin-dependent protein catabolic process"/>
    <property type="evidence" value="ECO:0007669"/>
    <property type="project" value="TreeGrafter"/>
</dbReference>
<dbReference type="Pfam" id="PF25372">
    <property type="entry name" value="DUF7885"/>
    <property type="match status" value="1"/>
</dbReference>
<dbReference type="AlphaFoldDB" id="A0A9X0D5L9"/>
<dbReference type="GO" id="GO:0019005">
    <property type="term" value="C:SCF ubiquitin ligase complex"/>
    <property type="evidence" value="ECO:0007669"/>
    <property type="project" value="TreeGrafter"/>
</dbReference>
<dbReference type="OrthoDB" id="550575at2759"/>
<sequence>MAIPLHSNLPRCAGDGDYWLLSHGTRMTHLDFRPKEAFTSFKGIGGLTDEVLWSILRRGCQNLTSLDLSLSPHFLTEFAVLCIGGIIIIYVCKGLLGKQCKLLKELDLSGVVVNTSSLKALSKSCTHLEKITLQKCHRVGEKALWWLFKNCKKLNHVNVEGNKSLKGQCFFMLPPSCENMYLKECIQLTDKGMGYLGDKCKNMKTIDISGCIALTDDGILQLTQHCWMIESLVLSKAGPNVTSQGLRAIGNLSLLRELDLSKNSIVNDVVLYTIGRSCIHLTSLNLDSCQKE</sequence>
<dbReference type="InterPro" id="IPR057207">
    <property type="entry name" value="FBXL15_LRR"/>
</dbReference>
<evidence type="ECO:0000313" key="4">
    <source>
        <dbReference type="Proteomes" id="UP001163046"/>
    </source>
</evidence>
<dbReference type="PANTHER" id="PTHR13318">
    <property type="entry name" value="PARTNER OF PAIRED, ISOFORM B-RELATED"/>
    <property type="match status" value="1"/>
</dbReference>
<dbReference type="EMBL" id="MU825874">
    <property type="protein sequence ID" value="KAJ7387386.1"/>
    <property type="molecule type" value="Genomic_DNA"/>
</dbReference>
<dbReference type="PANTHER" id="PTHR13318:SF247">
    <property type="entry name" value="GH16156P"/>
    <property type="match status" value="1"/>
</dbReference>
<dbReference type="Proteomes" id="UP001163046">
    <property type="component" value="Unassembled WGS sequence"/>
</dbReference>
<evidence type="ECO:0000256" key="1">
    <source>
        <dbReference type="SAM" id="Phobius"/>
    </source>
</evidence>
<organism evidence="3 4">
    <name type="scientific">Desmophyllum pertusum</name>
    <dbReference type="NCBI Taxonomy" id="174260"/>
    <lineage>
        <taxon>Eukaryota</taxon>
        <taxon>Metazoa</taxon>
        <taxon>Cnidaria</taxon>
        <taxon>Anthozoa</taxon>
        <taxon>Hexacorallia</taxon>
        <taxon>Scleractinia</taxon>
        <taxon>Caryophylliina</taxon>
        <taxon>Caryophylliidae</taxon>
        <taxon>Desmophyllum</taxon>
    </lineage>
</organism>
<dbReference type="Gene3D" id="3.80.10.10">
    <property type="entry name" value="Ribonuclease Inhibitor"/>
    <property type="match status" value="2"/>
</dbReference>
<dbReference type="InterPro" id="IPR032675">
    <property type="entry name" value="LRR_dom_sf"/>
</dbReference>
<evidence type="ECO:0000313" key="3">
    <source>
        <dbReference type="EMBL" id="KAJ7387386.1"/>
    </source>
</evidence>
<keyword evidence="4" id="KW-1185">Reference proteome</keyword>
<dbReference type="SMART" id="SM00367">
    <property type="entry name" value="LRR_CC"/>
    <property type="match status" value="6"/>
</dbReference>
<protein>
    <recommendedName>
        <fullName evidence="2">F-box/LRR-repeat protein 15-like leucin rich repeat domain-containing protein</fullName>
    </recommendedName>
</protein>
<dbReference type="InterPro" id="IPR006553">
    <property type="entry name" value="Leu-rich_rpt_Cys-con_subtyp"/>
</dbReference>
<gene>
    <name evidence="3" type="ORF">OS493_004380</name>
</gene>